<feature type="domain" description="Protein kinase" evidence="14">
    <location>
        <begin position="31"/>
        <end position="296"/>
    </location>
</feature>
<evidence type="ECO:0000256" key="9">
    <source>
        <dbReference type="PIRSR" id="PIRSR630616-2"/>
    </source>
</evidence>
<dbReference type="CDD" id="cd14007">
    <property type="entry name" value="STKc_Aurora"/>
    <property type="match status" value="1"/>
</dbReference>
<evidence type="ECO:0000256" key="5">
    <source>
        <dbReference type="ARBA" id="ARBA00022840"/>
    </source>
</evidence>
<keyword evidence="3 9" id="KW-0547">Nucleotide-binding</keyword>
<comment type="caution">
    <text evidence="15">The sequence shown here is derived from an EMBL/GenBank/DDBJ whole genome shotgun (WGS) entry which is preliminary data.</text>
</comment>
<comment type="catalytic activity">
    <reaction evidence="6 12">
        <text>L-threonyl-[protein] + ATP = O-phospho-L-threonyl-[protein] + ADP + H(+)</text>
        <dbReference type="Rhea" id="RHEA:46608"/>
        <dbReference type="Rhea" id="RHEA-COMP:11060"/>
        <dbReference type="Rhea" id="RHEA-COMP:11605"/>
        <dbReference type="ChEBI" id="CHEBI:15378"/>
        <dbReference type="ChEBI" id="CHEBI:30013"/>
        <dbReference type="ChEBI" id="CHEBI:30616"/>
        <dbReference type="ChEBI" id="CHEBI:61977"/>
        <dbReference type="ChEBI" id="CHEBI:456216"/>
        <dbReference type="EC" id="2.7.11.1"/>
    </reaction>
</comment>
<dbReference type="OrthoDB" id="302269at2759"/>
<feature type="compositionally biased region" description="Basic and acidic residues" evidence="13">
    <location>
        <begin position="576"/>
        <end position="586"/>
    </location>
</feature>
<evidence type="ECO:0000256" key="3">
    <source>
        <dbReference type="ARBA" id="ARBA00022741"/>
    </source>
</evidence>
<feature type="binding site" evidence="9">
    <location>
        <begin position="109"/>
        <end position="111"/>
    </location>
    <ligand>
        <name>ATP</name>
        <dbReference type="ChEBI" id="CHEBI:30616"/>
    </ligand>
</feature>
<evidence type="ECO:0000256" key="7">
    <source>
        <dbReference type="ARBA" id="ARBA00048679"/>
    </source>
</evidence>
<keyword evidence="5 9" id="KW-0067">ATP-binding</keyword>
<dbReference type="PANTHER" id="PTHR24350">
    <property type="entry name" value="SERINE/THREONINE-PROTEIN KINASE IAL-RELATED"/>
    <property type="match status" value="1"/>
</dbReference>
<feature type="binding site" evidence="9 11">
    <location>
        <position position="60"/>
    </location>
    <ligand>
        <name>ATP</name>
        <dbReference type="ChEBI" id="CHEBI:30616"/>
    </ligand>
</feature>
<dbReference type="PROSITE" id="PS00108">
    <property type="entry name" value="PROTEIN_KINASE_ST"/>
    <property type="match status" value="1"/>
</dbReference>
<evidence type="ECO:0000256" key="2">
    <source>
        <dbReference type="ARBA" id="ARBA00022679"/>
    </source>
</evidence>
<dbReference type="SUPFAM" id="SSF56112">
    <property type="entry name" value="Protein kinase-like (PK-like)"/>
    <property type="match status" value="1"/>
</dbReference>
<dbReference type="PROSITE" id="PS50011">
    <property type="entry name" value="PROTEIN_KINASE_DOM"/>
    <property type="match status" value="1"/>
</dbReference>
<protein>
    <recommendedName>
        <fullName evidence="12">Aurora kinase</fullName>
        <ecNumber evidence="12">2.7.11.1</ecNumber>
    </recommendedName>
</protein>
<dbReference type="InterPro" id="IPR000719">
    <property type="entry name" value="Prot_kinase_dom"/>
</dbReference>
<dbReference type="FunFam" id="1.10.510.10:FF:000235">
    <property type="entry name" value="Serine/threonine-protein kinase ark1"/>
    <property type="match status" value="1"/>
</dbReference>
<dbReference type="InterPro" id="IPR030616">
    <property type="entry name" value="Aur-like"/>
</dbReference>
<evidence type="ECO:0000256" key="1">
    <source>
        <dbReference type="ARBA" id="ARBA00022527"/>
    </source>
</evidence>
<feature type="binding site" evidence="9">
    <location>
        <position position="177"/>
    </location>
    <ligand>
        <name>ATP</name>
        <dbReference type="ChEBI" id="CHEBI:30616"/>
    </ligand>
</feature>
<feature type="active site" description="Proton acceptor" evidence="8">
    <location>
        <position position="159"/>
    </location>
</feature>
<feature type="binding site" evidence="9">
    <location>
        <begin position="163"/>
        <end position="164"/>
    </location>
    <ligand>
        <name>ATP</name>
        <dbReference type="ChEBI" id="CHEBI:30616"/>
    </ligand>
</feature>
<sequence>MVRLNKVKERYIYLSPTVQAGWEDESNIGDFELTKILGKGAFGKVMKCVHNRSKLVYAIKEIDKRNLKENNMIQQINNEVKIMYQLNHPNILKLYNHFEDDKSIYLVLELAQGGQMYQILWKQPGKRFSEQRAANYIFQLCLALEKCHNQKPHPILHRDIKPENILLDDKNQIKLADFGWSNFLPKNQDIRETFCGTLDYLAPEMLHQQGYDHKVDIWSVGVLVFEILTGKSPFAPSDRQLDAAYVDKTTRKNIMNLNYQFPSDFPPLAKDLVQKILVTDPNKRLTLEQIMQHPWITAYCKVVKQPEPSSFEMDRAKQIVKSVDLEEFIGKNQEKAAFTAEQIYNCSRPDSIINVAYPGNQKTQNTTLNNSNMSNLNNTSASGEDIKQKMINNLTDKCQKLESKVNSLSIANEKKQMDIEILKKQLAQSQKSDNNQDSISVSELQQKLKQMENKYQQLKSQNDFQWNKFQEAEKKNRELMAMMQNKGDNQNTQDLQQQLQSQKDSNEQLKKQVQELTQELSKYKNGSGSLMNSGYNQYQGNSTSSSMINQQSGQGKDSPKGKSKKDAELMNYLEQLKQKHDKDKSNSVKNNDYF</sequence>
<feature type="region of interest" description="Disordered" evidence="13">
    <location>
        <begin position="487"/>
        <end position="511"/>
    </location>
</feature>
<evidence type="ECO:0000256" key="11">
    <source>
        <dbReference type="PROSITE-ProRule" id="PRU10141"/>
    </source>
</evidence>
<evidence type="ECO:0000256" key="13">
    <source>
        <dbReference type="SAM" id="MobiDB-lite"/>
    </source>
</evidence>
<accession>A0A0V0R2Q5</accession>
<dbReference type="GO" id="GO:0004674">
    <property type="term" value="F:protein serine/threonine kinase activity"/>
    <property type="evidence" value="ECO:0007669"/>
    <property type="project" value="UniProtKB-KW"/>
</dbReference>
<feature type="compositionally biased region" description="Low complexity" evidence="13">
    <location>
        <begin position="488"/>
        <end position="503"/>
    </location>
</feature>
<keyword evidence="16" id="KW-1185">Reference proteome</keyword>
<dbReference type="FunCoup" id="A0A0V0R2Q5">
    <property type="interactions" value="34"/>
</dbReference>
<dbReference type="InterPro" id="IPR011009">
    <property type="entry name" value="Kinase-like_dom_sf"/>
</dbReference>
<evidence type="ECO:0000259" key="14">
    <source>
        <dbReference type="PROSITE" id="PS50011"/>
    </source>
</evidence>
<dbReference type="EC" id="2.7.11.1" evidence="12"/>
<keyword evidence="4 12" id="KW-0418">Kinase</keyword>
<gene>
    <name evidence="15" type="ORF">PPERSA_07996</name>
</gene>
<evidence type="ECO:0000313" key="16">
    <source>
        <dbReference type="Proteomes" id="UP000054937"/>
    </source>
</evidence>
<proteinExistence type="inferred from homology"/>
<dbReference type="PROSITE" id="PS00107">
    <property type="entry name" value="PROTEIN_KINASE_ATP"/>
    <property type="match status" value="1"/>
</dbReference>
<feature type="compositionally biased region" description="Basic and acidic residues" evidence="13">
    <location>
        <begin position="557"/>
        <end position="568"/>
    </location>
</feature>
<feature type="compositionally biased region" description="Polar residues" evidence="13">
    <location>
        <begin position="524"/>
        <end position="549"/>
    </location>
</feature>
<reference evidence="15 16" key="1">
    <citation type="journal article" date="2015" name="Sci. Rep.">
        <title>Genome of the facultative scuticociliatosis pathogen Pseudocohnilembus persalinus provides insight into its virulence through horizontal gene transfer.</title>
        <authorList>
            <person name="Xiong J."/>
            <person name="Wang G."/>
            <person name="Cheng J."/>
            <person name="Tian M."/>
            <person name="Pan X."/>
            <person name="Warren A."/>
            <person name="Jiang C."/>
            <person name="Yuan D."/>
            <person name="Miao W."/>
        </authorList>
    </citation>
    <scope>NUCLEOTIDE SEQUENCE [LARGE SCALE GENOMIC DNA]</scope>
    <source>
        <strain evidence="15">36N120E</strain>
    </source>
</reference>
<feature type="cross-link" description="Glycyl lysine isopeptide (Lys-Gly) (interchain with G-Cter in SUMO2)" evidence="10">
    <location>
        <position position="161"/>
    </location>
</feature>
<dbReference type="GO" id="GO:0005524">
    <property type="term" value="F:ATP binding"/>
    <property type="evidence" value="ECO:0007669"/>
    <property type="project" value="UniProtKB-UniRule"/>
</dbReference>
<name>A0A0V0R2Q5_PSEPJ</name>
<dbReference type="InParanoid" id="A0A0V0R2Q5"/>
<evidence type="ECO:0000256" key="10">
    <source>
        <dbReference type="PIRSR" id="PIRSR630616-3"/>
    </source>
</evidence>
<dbReference type="SMART" id="SM00220">
    <property type="entry name" value="S_TKc"/>
    <property type="match status" value="1"/>
</dbReference>
<evidence type="ECO:0000256" key="8">
    <source>
        <dbReference type="PIRSR" id="PIRSR630616-1"/>
    </source>
</evidence>
<dbReference type="OMA" id="DERYAFM"/>
<dbReference type="EMBL" id="LDAU01000058">
    <property type="protein sequence ID" value="KRX08685.1"/>
    <property type="molecule type" value="Genomic_DNA"/>
</dbReference>
<dbReference type="FunFam" id="3.30.200.20:FF:000042">
    <property type="entry name" value="Aurora kinase A"/>
    <property type="match status" value="1"/>
</dbReference>
<evidence type="ECO:0000256" key="4">
    <source>
        <dbReference type="ARBA" id="ARBA00022777"/>
    </source>
</evidence>
<evidence type="ECO:0000313" key="15">
    <source>
        <dbReference type="EMBL" id="KRX08685.1"/>
    </source>
</evidence>
<keyword evidence="1 12" id="KW-0723">Serine/threonine-protein kinase</keyword>
<comment type="catalytic activity">
    <reaction evidence="7 12">
        <text>L-seryl-[protein] + ATP = O-phospho-L-seryl-[protein] + ADP + H(+)</text>
        <dbReference type="Rhea" id="RHEA:17989"/>
        <dbReference type="Rhea" id="RHEA-COMP:9863"/>
        <dbReference type="Rhea" id="RHEA-COMP:11604"/>
        <dbReference type="ChEBI" id="CHEBI:15378"/>
        <dbReference type="ChEBI" id="CHEBI:29999"/>
        <dbReference type="ChEBI" id="CHEBI:30616"/>
        <dbReference type="ChEBI" id="CHEBI:83421"/>
        <dbReference type="ChEBI" id="CHEBI:456216"/>
        <dbReference type="EC" id="2.7.11.1"/>
    </reaction>
</comment>
<dbReference type="AlphaFoldDB" id="A0A0V0R2Q5"/>
<comment type="similarity">
    <text evidence="12">Belongs to the protein kinase superfamily. Ser/Thr protein kinase family. Aurora subfamily.</text>
</comment>
<feature type="region of interest" description="Disordered" evidence="13">
    <location>
        <begin position="524"/>
        <end position="594"/>
    </location>
</feature>
<evidence type="ECO:0000256" key="6">
    <source>
        <dbReference type="ARBA" id="ARBA00047899"/>
    </source>
</evidence>
<dbReference type="InterPro" id="IPR008271">
    <property type="entry name" value="Ser/Thr_kinase_AS"/>
</dbReference>
<dbReference type="InterPro" id="IPR017441">
    <property type="entry name" value="Protein_kinase_ATP_BS"/>
</dbReference>
<dbReference type="Pfam" id="PF00069">
    <property type="entry name" value="Pkinase"/>
    <property type="match status" value="1"/>
</dbReference>
<keyword evidence="2 12" id="KW-0808">Transferase</keyword>
<evidence type="ECO:0000256" key="12">
    <source>
        <dbReference type="RuleBase" id="RU367134"/>
    </source>
</evidence>
<dbReference type="Proteomes" id="UP000054937">
    <property type="component" value="Unassembled WGS sequence"/>
</dbReference>
<organism evidence="15 16">
    <name type="scientific">Pseudocohnilembus persalinus</name>
    <name type="common">Ciliate</name>
    <dbReference type="NCBI Taxonomy" id="266149"/>
    <lineage>
        <taxon>Eukaryota</taxon>
        <taxon>Sar</taxon>
        <taxon>Alveolata</taxon>
        <taxon>Ciliophora</taxon>
        <taxon>Intramacronucleata</taxon>
        <taxon>Oligohymenophorea</taxon>
        <taxon>Scuticociliatia</taxon>
        <taxon>Philasterida</taxon>
        <taxon>Pseudocohnilembidae</taxon>
        <taxon>Pseudocohnilembus</taxon>
    </lineage>
</organism>
<dbReference type="Gene3D" id="1.10.510.10">
    <property type="entry name" value="Transferase(Phosphotransferase) domain 1"/>
    <property type="match status" value="1"/>
</dbReference>